<evidence type="ECO:0000256" key="12">
    <source>
        <dbReference type="ARBA" id="ARBA00023268"/>
    </source>
</evidence>
<dbReference type="InterPro" id="IPR012799">
    <property type="entry name" value="FadB"/>
</dbReference>
<keyword evidence="10" id="KW-0413">Isomerase</keyword>
<dbReference type="InterPro" id="IPR050136">
    <property type="entry name" value="FA_oxidation_alpha_subunit"/>
</dbReference>
<dbReference type="InterPro" id="IPR036291">
    <property type="entry name" value="NAD(P)-bd_dom_sf"/>
</dbReference>
<dbReference type="Pfam" id="PF02737">
    <property type="entry name" value="3HCDH_N"/>
    <property type="match status" value="1"/>
</dbReference>
<organism evidence="17 18">
    <name type="scientific">Candidatus Pantoea multigeneris</name>
    <dbReference type="NCBI Taxonomy" id="2608357"/>
    <lineage>
        <taxon>Bacteria</taxon>
        <taxon>Pseudomonadati</taxon>
        <taxon>Pseudomonadota</taxon>
        <taxon>Gammaproteobacteria</taxon>
        <taxon>Enterobacterales</taxon>
        <taxon>Erwiniaceae</taxon>
        <taxon>Pantoea</taxon>
    </lineage>
</organism>
<keyword evidence="5" id="KW-0276">Fatty acid metabolism</keyword>
<evidence type="ECO:0000256" key="5">
    <source>
        <dbReference type="ARBA" id="ARBA00022832"/>
    </source>
</evidence>
<dbReference type="PROSITE" id="PS00067">
    <property type="entry name" value="3HCDH"/>
    <property type="match status" value="1"/>
</dbReference>
<dbReference type="SUPFAM" id="SSF51735">
    <property type="entry name" value="NAD(P)-binding Rossmann-fold domains"/>
    <property type="match status" value="1"/>
</dbReference>
<dbReference type="InterPro" id="IPR006108">
    <property type="entry name" value="3HC_DH_C"/>
</dbReference>
<dbReference type="EMBL" id="VWXF01000016">
    <property type="protein sequence ID" value="NIF24507.1"/>
    <property type="molecule type" value="Genomic_DNA"/>
</dbReference>
<name>A0ABX0RHJ3_9GAMM</name>
<evidence type="ECO:0000256" key="11">
    <source>
        <dbReference type="ARBA" id="ARBA00023239"/>
    </source>
</evidence>
<dbReference type="InterPro" id="IPR008927">
    <property type="entry name" value="6-PGluconate_DH-like_C_sf"/>
</dbReference>
<feature type="domain" description="3-hydroxyacyl-CoA dehydrogenase C-terminal" evidence="15">
    <location>
        <begin position="495"/>
        <end position="589"/>
    </location>
</feature>
<dbReference type="Pfam" id="PF00725">
    <property type="entry name" value="3HCDH"/>
    <property type="match status" value="1"/>
</dbReference>
<dbReference type="PANTHER" id="PTHR43612">
    <property type="entry name" value="TRIFUNCTIONAL ENZYME SUBUNIT ALPHA"/>
    <property type="match status" value="1"/>
</dbReference>
<evidence type="ECO:0000256" key="9">
    <source>
        <dbReference type="ARBA" id="ARBA00023098"/>
    </source>
</evidence>
<dbReference type="PROSITE" id="PS00166">
    <property type="entry name" value="ENOYL_COA_HYDRATASE"/>
    <property type="match status" value="1"/>
</dbReference>
<evidence type="ECO:0000259" key="16">
    <source>
        <dbReference type="Pfam" id="PF02737"/>
    </source>
</evidence>
<comment type="pathway">
    <text evidence="1">Lipid metabolism; fatty acid beta-oxidation.</text>
</comment>
<evidence type="ECO:0000256" key="13">
    <source>
        <dbReference type="ARBA" id="ARBA00049556"/>
    </source>
</evidence>
<dbReference type="RefSeq" id="WP_167018457.1">
    <property type="nucleotide sequence ID" value="NZ_VWXF01000016.1"/>
</dbReference>
<keyword evidence="12" id="KW-0511">Multifunctional enzyme</keyword>
<keyword evidence="18" id="KW-1185">Reference proteome</keyword>
<keyword evidence="11" id="KW-0456">Lyase</keyword>
<sequence>MLYQGESLYLHWLDDGIAGLVFAAPGSVNKLDTRTVASLGEAISVLEQQPDLRGVILSSDKPAFIVGADINEFLSLFAAPEEKLTTWLAFANHIFNRLEDLPVPTLSAINGYALGGGCECILATDLRVATPDARIGLPETKLGIMPGFGGSVRLPRLLGADSALEIIAAGKDVDAATALSLGLVDAVVATDKLAAAALRMMQATIQQGDWRARRAPKLAPLRLSPIEAAMSFTTAKAMVMQTAGKHYPAPVTAVKTIEAAAALDRNDALKLEAAAFVPLAQSVQARALVGIFLNDQYVKSLAKKRAANSAIPKQAAVLGAGIMGGGIAYQSAWKGVPAKMKDISPQALSLGMKEAGKLLSKQLERGKISHEKFTTIIASIQPTLDYSGFDKLDIVVEAVVENPQIKAQVLAETERQLHPEAVLASNTSTIPISQLAQALQRPENFCGMHFFNPVPRMPLVEVVRGELTAEATIDRVVAWANAMGKNPIVVNDCPGFFVNRVLFPYFAAFSLLLRDGADFRQVDRVMEKQFGWPMGPAWLLDVVGLDTAHHAQAVMAEGFPSRMKKDYRDAIDVLFAAQRFGQKNGRGFWLWEQDKQGKAKKVNDASVDELLATVCSPRRDFSDEEILNRMMLPMIAEVVRCLEEKIIASAAEADMALVYGLGFPPFRGGVFHYLDTLGTSNVIDQARRYLSLGPLYVLPDLLVQKAHQHQSWYPPVAPVNESALNSAEGE</sequence>
<comment type="similarity">
    <text evidence="14">Belongs to the enoyl-CoA hydratase/isomerase family.</text>
</comment>
<dbReference type="Gene3D" id="3.90.226.10">
    <property type="entry name" value="2-enoyl-CoA Hydratase, Chain A, domain 1"/>
    <property type="match status" value="1"/>
</dbReference>
<evidence type="ECO:0000313" key="18">
    <source>
        <dbReference type="Proteomes" id="UP001515683"/>
    </source>
</evidence>
<comment type="caution">
    <text evidence="17">The sequence shown here is derived from an EMBL/GenBank/DDBJ whole genome shotgun (WGS) entry which is preliminary data.</text>
</comment>
<evidence type="ECO:0000256" key="10">
    <source>
        <dbReference type="ARBA" id="ARBA00023235"/>
    </source>
</evidence>
<evidence type="ECO:0000256" key="4">
    <source>
        <dbReference type="ARBA" id="ARBA00012076"/>
    </source>
</evidence>
<dbReference type="InterPro" id="IPR006176">
    <property type="entry name" value="3-OHacyl-CoA_DH_NAD-bd"/>
</dbReference>
<keyword evidence="6" id="KW-0442">Lipid degradation</keyword>
<evidence type="ECO:0000256" key="6">
    <source>
        <dbReference type="ARBA" id="ARBA00022963"/>
    </source>
</evidence>
<dbReference type="EC" id="4.2.1.17" evidence="4"/>
<dbReference type="Proteomes" id="UP001515683">
    <property type="component" value="Unassembled WGS sequence"/>
</dbReference>
<dbReference type="SUPFAM" id="SSF48179">
    <property type="entry name" value="6-phosphogluconate dehydrogenase C-terminal domain-like"/>
    <property type="match status" value="2"/>
</dbReference>
<keyword evidence="9" id="KW-0443">Lipid metabolism</keyword>
<proteinExistence type="inferred from homology"/>
<evidence type="ECO:0000256" key="2">
    <source>
        <dbReference type="ARBA" id="ARBA00007005"/>
    </source>
</evidence>
<evidence type="ECO:0000256" key="14">
    <source>
        <dbReference type="RuleBase" id="RU003707"/>
    </source>
</evidence>
<evidence type="ECO:0000256" key="8">
    <source>
        <dbReference type="ARBA" id="ARBA00023027"/>
    </source>
</evidence>
<protein>
    <recommendedName>
        <fullName evidence="4">enoyl-CoA hydratase</fullName>
        <ecNumber evidence="4">4.2.1.17</ecNumber>
    </recommendedName>
</protein>
<evidence type="ECO:0000259" key="15">
    <source>
        <dbReference type="Pfam" id="PF00725"/>
    </source>
</evidence>
<feature type="domain" description="3-hydroxyacyl-CoA dehydrogenase NAD binding" evidence="16">
    <location>
        <begin position="315"/>
        <end position="493"/>
    </location>
</feature>
<dbReference type="Gene3D" id="3.40.50.720">
    <property type="entry name" value="NAD(P)-binding Rossmann-like Domain"/>
    <property type="match status" value="1"/>
</dbReference>
<evidence type="ECO:0000256" key="7">
    <source>
        <dbReference type="ARBA" id="ARBA00023002"/>
    </source>
</evidence>
<dbReference type="Gene3D" id="1.10.1040.50">
    <property type="match status" value="1"/>
</dbReference>
<dbReference type="InterPro" id="IPR029045">
    <property type="entry name" value="ClpP/crotonase-like_dom_sf"/>
</dbReference>
<dbReference type="NCBIfam" id="TIGR02437">
    <property type="entry name" value="FadB"/>
    <property type="match status" value="1"/>
</dbReference>
<dbReference type="InterPro" id="IPR006180">
    <property type="entry name" value="3-OHacyl-CoA_DH_CS"/>
</dbReference>
<comment type="similarity">
    <text evidence="3">In the N-terminal section; belongs to the enoyl-CoA hydratase/isomerase family.</text>
</comment>
<gene>
    <name evidence="17" type="primary">fadB</name>
    <name evidence="17" type="ORF">F3J40_23310</name>
</gene>
<evidence type="ECO:0000256" key="3">
    <source>
        <dbReference type="ARBA" id="ARBA00008750"/>
    </source>
</evidence>
<dbReference type="InterPro" id="IPR018376">
    <property type="entry name" value="Enoyl-CoA_hyd/isom_CS"/>
</dbReference>
<dbReference type="CDD" id="cd06558">
    <property type="entry name" value="crotonase-like"/>
    <property type="match status" value="1"/>
</dbReference>
<dbReference type="PANTHER" id="PTHR43612:SF3">
    <property type="entry name" value="TRIFUNCTIONAL ENZYME SUBUNIT ALPHA, MITOCHONDRIAL"/>
    <property type="match status" value="1"/>
</dbReference>
<dbReference type="SUPFAM" id="SSF52096">
    <property type="entry name" value="ClpP/crotonase"/>
    <property type="match status" value="1"/>
</dbReference>
<comment type="catalytic activity">
    <reaction evidence="13">
        <text>a (3S)-3-hydroxyacyl-CoA + NAD(+) = a 3-oxoacyl-CoA + NADH + H(+)</text>
        <dbReference type="Rhea" id="RHEA:22432"/>
        <dbReference type="ChEBI" id="CHEBI:15378"/>
        <dbReference type="ChEBI" id="CHEBI:57318"/>
        <dbReference type="ChEBI" id="CHEBI:57540"/>
        <dbReference type="ChEBI" id="CHEBI:57945"/>
        <dbReference type="ChEBI" id="CHEBI:90726"/>
        <dbReference type="EC" id="1.1.1.35"/>
    </reaction>
</comment>
<dbReference type="Pfam" id="PF00378">
    <property type="entry name" value="ECH_1"/>
    <property type="match status" value="1"/>
</dbReference>
<dbReference type="InterPro" id="IPR001753">
    <property type="entry name" value="Enoyl-CoA_hydra/iso"/>
</dbReference>
<keyword evidence="7" id="KW-0560">Oxidoreductase</keyword>
<dbReference type="NCBIfam" id="NF008727">
    <property type="entry name" value="PRK11730.1"/>
    <property type="match status" value="1"/>
</dbReference>
<comment type="similarity">
    <text evidence="2">In the central section; belongs to the 3-hydroxyacyl-CoA dehydrogenase family.</text>
</comment>
<keyword evidence="8" id="KW-0520">NAD</keyword>
<evidence type="ECO:0000313" key="17">
    <source>
        <dbReference type="EMBL" id="NIF24507.1"/>
    </source>
</evidence>
<evidence type="ECO:0000256" key="1">
    <source>
        <dbReference type="ARBA" id="ARBA00005005"/>
    </source>
</evidence>
<reference evidence="17 18" key="1">
    <citation type="journal article" date="2019" name="bioRxiv">
        <title>Bacteria contribute to plant secondary compound degradation in a generalist herbivore system.</title>
        <authorList>
            <person name="Francoeur C.B."/>
            <person name="Khadempour L."/>
            <person name="Moreira-Soto R.D."/>
            <person name="Gotting K."/>
            <person name="Book A.J."/>
            <person name="Pinto-Tomas A.A."/>
            <person name="Keefover-Ring K."/>
            <person name="Currie C.R."/>
        </authorList>
    </citation>
    <scope>NUCLEOTIDE SEQUENCE [LARGE SCALE GENOMIC DNA]</scope>
    <source>
        <strain evidence="17">Acro-835</strain>
    </source>
</reference>
<accession>A0ABX0RHJ3</accession>